<keyword evidence="1" id="KW-0732">Signal</keyword>
<dbReference type="RefSeq" id="WP_146569408.1">
    <property type="nucleotide sequence ID" value="NZ_CP042306.1"/>
</dbReference>
<evidence type="ECO:0000313" key="2">
    <source>
        <dbReference type="EMBL" id="QDZ06324.1"/>
    </source>
</evidence>
<feature type="chain" id="PRO_5022734474" evidence="1">
    <location>
        <begin position="22"/>
        <end position="261"/>
    </location>
</feature>
<dbReference type="Proteomes" id="UP000315673">
    <property type="component" value="Chromosome"/>
</dbReference>
<proteinExistence type="predicted"/>
<dbReference type="EMBL" id="CP042306">
    <property type="protein sequence ID" value="QDZ06324.1"/>
    <property type="molecule type" value="Genomic_DNA"/>
</dbReference>
<reference evidence="2 3" key="1">
    <citation type="submission" date="2019-07" db="EMBL/GenBank/DDBJ databases">
        <title>Full genome sequence of Sphingomonas sp. 4R-6-7(HKS19).</title>
        <authorList>
            <person name="Im W.-T."/>
        </authorList>
    </citation>
    <scope>NUCLEOTIDE SEQUENCE [LARGE SCALE GENOMIC DNA]</scope>
    <source>
        <strain evidence="2 3">HKS19</strain>
    </source>
</reference>
<gene>
    <name evidence="2" type="ORF">FPZ24_01600</name>
</gene>
<dbReference type="AlphaFoldDB" id="A0A5B8LF22"/>
<accession>A0A5B8LF22</accession>
<sequence length="261" mass="28658">MKTLLQAVGALFLLLAPVARAQTSAPTAPPNVIELTYIESDDAGAQVRFATALRAQASDDPSQRWIAGRFMTGASRQLAIVSLHSNYAHLLGWETMLGKISRGVPGVKVRNSVLSFNPRVSYNPGRTSWGKARSFGFSFMYLRRGATDNFVREQTLAADLLRNAKVVDEEFIGYGVMFGDNVPAYLFLTPMAGLGDLDIDLSHVHNTLFTEEQDRNRGNVLRESVVSGTNNLFIVAPEFSNVTDAMRSEDPAFWARTSPTP</sequence>
<organism evidence="2 3">
    <name type="scientific">Sphingomonas panacisoli</name>
    <dbReference type="NCBI Taxonomy" id="1813879"/>
    <lineage>
        <taxon>Bacteria</taxon>
        <taxon>Pseudomonadati</taxon>
        <taxon>Pseudomonadota</taxon>
        <taxon>Alphaproteobacteria</taxon>
        <taxon>Sphingomonadales</taxon>
        <taxon>Sphingomonadaceae</taxon>
        <taxon>Sphingomonas</taxon>
    </lineage>
</organism>
<dbReference type="KEGG" id="spai:FPZ24_01600"/>
<evidence type="ECO:0000256" key="1">
    <source>
        <dbReference type="SAM" id="SignalP"/>
    </source>
</evidence>
<protein>
    <submittedName>
        <fullName evidence="2">Uncharacterized protein</fullName>
    </submittedName>
</protein>
<name>A0A5B8LF22_9SPHN</name>
<keyword evidence="3" id="KW-1185">Reference proteome</keyword>
<evidence type="ECO:0000313" key="3">
    <source>
        <dbReference type="Proteomes" id="UP000315673"/>
    </source>
</evidence>
<feature type="signal peptide" evidence="1">
    <location>
        <begin position="1"/>
        <end position="21"/>
    </location>
</feature>